<keyword evidence="1" id="KW-0282">Flagellum</keyword>
<dbReference type="GO" id="GO:0005840">
    <property type="term" value="C:ribosome"/>
    <property type="evidence" value="ECO:0007669"/>
    <property type="project" value="InterPro"/>
</dbReference>
<dbReference type="PROSITE" id="PS01108">
    <property type="entry name" value="RIBOSOMAL_L24"/>
    <property type="match status" value="1"/>
</dbReference>
<dbReference type="GO" id="GO:0003735">
    <property type="term" value="F:structural constituent of ribosome"/>
    <property type="evidence" value="ECO:0007669"/>
    <property type="project" value="InterPro"/>
</dbReference>
<organism evidence="1">
    <name type="scientific">uncultured bacterium A1Q1_fos_1877</name>
    <dbReference type="NCBI Taxonomy" id="1256555"/>
    <lineage>
        <taxon>Bacteria</taxon>
        <taxon>environmental samples</taxon>
    </lineage>
</organism>
<name>L7W064_9BACT</name>
<dbReference type="NCBIfam" id="NF012206">
    <property type="entry name" value="LktA_tand_53"/>
    <property type="match status" value="17"/>
</dbReference>
<evidence type="ECO:0000313" key="1">
    <source>
        <dbReference type="EMBL" id="AGC71840.1"/>
    </source>
</evidence>
<proteinExistence type="predicted"/>
<dbReference type="InterPro" id="IPR011049">
    <property type="entry name" value="Serralysin-like_metalloprot_C"/>
</dbReference>
<sequence>MAGTAHRIQMLEERLLLAANIDLATWAGTPFLLEASGSASNATITLKSRTDSSVLATQAVNNATGSLTITGSSSADDVWIDLSGVYTENGSGVITKEIPVSFAFTGGAGNDSVKFTGNTAVSNTLSVVAETITVDASVRVDAPNSVSLTATADAGTVNESGLLAASTWTNSAAVTVSGTVTSSAVTLSAATSGTIATISSGSLGSATNTWTDSAVVTINAGAVVKGTGSVTILADRATSYFAQGRSAKNEITGDTKVVIGGSGTAAQITSGGDLSIKADNRITATAKSPQQTIDIGALGFPANIAVSAAQNLITGDTKVNITNAAVTQTGSGTTSIEATRRLVATAEAETDSLTYVVIPNGNTVSLNGTYAANQLSGSVMAIVTGGSFTTGAATVAANDDATASVKAGLTARTTSFGTAFNTSSLSFGASIAFNLIGGSGLSAALRTVDTLLGTSITPATASQTLALFDNTAIDVTGSLAVTSDSGARANATVSNAVDSNVSGISGATGSAASGIVASNLINSSSAAIVKPFDKLSSVGTVSLAVGQKVKVAAGHSAGGVVGSIYEFIGTAGNVNLTTQDYTNASNWKLATAATTAVSGALNITATDTTAAFSNAKLVSSSTVTNDGGMRLLQNGINALLDYDHSSSGTSVSLAFGDKVRVLQGSNAGGIVGSVYEYLGTAGTKNLTTQNYADLDLWKPVDATEYIPQGINLTDSSSVSVGGIVVRNDIKSSATATLLNATLANAGSVTVKAVEDATIKAEADATVQSSGGSAFGSGMSLAINGVIATNTVLSNASALIEGGSITTNSTTPNTGNVSVVAENTSTIDAINKSIVTAGQNAVGATLAFNTIGYEPQNTLFNSIDAILGTNIGNQTPAKTNAQILNTPVSAGGDVEVTATSTAKITSALSNEATSAASALINASGMSVGMVVSSNMVSTDVDAAIKSTGSAISVTAGNVNVAATDDNSIEAETTLLSSSTTTNDGGASLLNKLATQLQQDYGYSSLSGTKSLKFGDKVRVASTYATAAARGLIYQYMGTDASVDLAATDYTNYGLWKKLDAVNVLPVGLNISDSDSMGIAGLVVRNDIIADVDSVIEKATVNAAGNIDVTANGTQQLTATADATAKSSGGSATGTGTSLAVGGSIVTNTVQSGAEAHVLTSSLTTTSNGNVSVTAANSGTIEATNATAISSGNQAIGVTMAFNTVGHESQNVLFNTLNALIKTNLGNAPGANATAFIRDTPVTSAGDVTVSATAGSLITSEISNETASAASALMNASGMAVGTVLSSNMVKSAASAKIEFTTPGNGAVSAAGDLKVESQDAAGISATSNLDVTSETTNDGGISTLQNYVAQALPNDYNYTSLSGTRDLGGPDFQHETTSGTQTISRGARVMKRGTSGAKDQVYQFVGTAGSVNLGTENYSNTARWQPVYRRTSQKVRVAPGHAAGGAEGGVYRFLGAAGSVNLGTENYGNTARWQRIDESATLADFIPSFGNITATNATGVGIHVVRNDVVSSVVANINKTNLTVSGDIAVNAIEKADLQAAISSTVTVAGGSEFNDSTVLGVNATVASNLVLSSATATITNSDIATPSSTSGADVAVFAENRSGIEATVNSSTESGGPGSQAVGVTLAFNTLGYQSQNVLFDTIDALLGTNIGTAQPAKVEAALVDTTVDVSGNISVTADNEASLNAAFGSEATGDAAASALVASNMVQTDADASIRFTSTAGAVTAGGDITIDATDKAAIISGVTAVAGGDAGPSYYRETLTNALRPLNSPTFNFISSDGTQNLAFGNVVKVAKDHEAGGEPGYYYKYMGTNGAVDLTEADYTDKGYWQLQVPFSVPAALDIGDNEGLGVGVLVVRNDVRSDVDSKLSKATVNAGGDVTVQAIEDSSVHALIDSEVTANGSSAFGEDTSLAVNAVIATNLVLSATDALIEDSSVTTTASGGGDVIVNAENTALINARTLASTSAGNSSGTGTLAFNTVGWAAQNLLFNTVDTLLGSSAIGSEQPVKASAIIEDSTINADGDVSVTATSEATVKALLSNESTSKAAAIRGGSALAVGVAISSNLVSSDAEAIVRSTTVTPVSVTSGGAMTVHAKDTAKIDAKSKLAAIASTSQDLGIGLLMQALVDNHGIDFTDRSGTKAVANGDYVYIDDADYSSNEVPDEVVKGQRVRLEYDTNGFSAGDVLEYISSTKLTDGVDLDEQTYSDSAKWRKVKGKAAEVYKYVGTSGSINLGIEDYTATSKWTRISTESPTTLIPGLQLNPSSSSAAAFGMLVVRNDVRSDVDAYLEKVTASAGGDLTILADESATIKAIDISKVSAKGGSITGQGSSVAVGGVVATNLVKSSADAYATSSSLTTTGSGDVILDANNESKIDALIKSTIESNGVGVGITLAFNTVGWDAQNFLFNTVDAIAGNTLGTKSPSTTKAWTLNTTIDSADKITITADSDARIDARIANSSTSISATPAGASTTVAVGAVLALNKVATDVDATVTTASTFDAGGDVTVSAKDAAQIKADVASSSLAVSLSGSGKSLSVPVSLAMSRNEIDQTVDALVSSATGAITGDVVVSTEKSGEIISRVSATSIGVAAGTGSSIGVSGGGSLAFNTILGTNNALITGGSLTTTAGGGNVGDVDVTATDTSHIDAVVKTLSVAVAIGAGSAPGVALGMSVAKNLIGFSNTSPAYTYLSTANPGTLVSGNKVKVASGPLTGRVFEYFGATLTGSTDIHLNSQNYHDRSIWRPVDVQSNAAQIHAQVSGTDINAAGDLTVAADSTASIDATVLTGSVGIGAAGSTGVGVAVAGVYTENTIKTDVEGSIIGGTIVANNVSVSADDGASIKATAGAAAISVSLAGSTAVSVSIGLSLAFNEISSETDATISNSADVTTRSGNVSVTALSHGTPLFNFVFNAGATTAASRMDDASIADPDDSDTSGTNEETVDVAADAAIFTALASVFATNGITLATTESVRSDWNYVTNDGTRTVKNGEKVKLESGYTNGGAGGRVYEYIGTTGSLNLKTQNYADTSKWRLVPAALKLTILDKGKAWLLVDGSGQSYTLTLSTTVANQIEVSRTNISAISAAAAAGVAIGGSTGVAVSGAGAFALNSILTKTRAKLVDAVINSAGTVTVNATNSAVISSAVVSAALSVGVGGSTGVGASIGVAVAKNLIGYEADGDAGQALVEASSTNTSITAIGDLQLQSISSQKIGTVVFAGSVALAAAGSAGVGFAGSGVYVENRIDMDALATINGDGTAGISAANISVLASDVSLISAFAGAVAISAGLGGTAGVSLSVGAAIARNDIGNSVEALIANGDTSVITTGTGDITVRAAESASIQVMTAAAALAVGIGGTAGIAVAGAGADAANLIHTSTKAWVSEGKLTAADDVVVESTNAASIRSLVLSVSVGVGIGGTAGVGASIGVSLARNYIGWTVGSNSATHNSGQTVANLNQNQTVKVSTGVRQGEVYKYLGTNRTSVDLRTEDYGNPKLWQRIDLSSTTSEVVAKISNSKVTAADELNVKARSNSQITAEVMAGSFAAGGGLVGVGLSGAGVGTENRISNDVTAEIVDDGGVGIVAGVILVQALDTSVIDAKTGAASLSAGFGAVGAAISIGVAMAFNEIDNDVNASIRDVGTSVQSTVGAISIEARDSSTIRSRTAAASAAIGGGAVGVALSGAGANATNVILNDTNAYVSGSSLIAKTDLNITAASQSLVNSTVDVISVALAGGAYAGGLSIGAAEANNYIGYDSTGAKTASNIKAYITGSNALVGDELNQSATTSAGVTTEVIAGSAAAAAGPLGALAAAGAGVSTVNRIGQTVHSYVTNSTGNGVLSHAGSVTASDNSTINATAGAAAVAAAIGLGGGFSVSVALAENTITNAVEAWVDGATMGSQTDYLSNGGTVSIPIGSRVQVVPGSNVNGRDGAVYEYLGETATLQTPTFDYKTASSTVLNMPIGKIVYVQSGHSAGGTVGHRYEYLGRTFDYTSANGTQSITTGKRVKVADGYNTANGFPGRVYQYIGSSPASLNLGTQNYRNAAVWTDISSVVLNTTNYLSAEWKDVTTPVGLDFDFASTVPAFVINPGTTVQVATGHTAGGLVGHIYEYVGRSQDYTSADGSQSITSGKRVRLGTGYDSAKGVPGRLYEYVGAGSPTIDLSTEDYLATAKWKDVSNLTLANENFNSAFWKDISRFSSPSAGDVVEVKTGHTAGGTVGARYRFKGLTINFQSTTGTTAAPNTSVANGKLVLVADDYSPFLAKPGAIYKYIGTTASMDLRIQNYRDTAKWTEVSLIDLGLTNFADTTLWENAASLNLGTTNFRNTSIWREVADSVTVRATEAASISAQAFSASVSGGIVSASGGGASSVNTVATTTRAYVQNSTMNISGDLTVAASVNPTATSTTGSANVAAGVISMAAGGSTTTVNINPVVSAKILSSTIAADDVDVTATVTPRTSANAYGVNAGALAVGASKAEITITPTVQATVGGTLRATTLDIAAQTQKPTVGQTAEAQSFGSSGGLIGIDSTNTVISHGGTVVGEILANAALNVSGLTNVNATSAATHTAKADSFAGGLLAVGVSKSSASSSTVVSATVGNSASITGGSLHVAATRDHSQMADNLAGGGGVAAGASATAITTQTGSVSATIGTSALVTMTESFDLGAVSTTTLNGRVQTFAGGLLAGAGAEIDNSVTSVVTSTIGASSQIRAKNISVDAGNVFRKPELDTDNIKGTTGGLVSGANAESTTTISFDTTVNVGDSAQLIGQGTESDPGEIALRALNDITGKDSVSFITGGALSGAGAFSTIKTSLDRARVLLGTAASLTNPGDVLMSARGQGNVSTKTNVDTYGVATVAVAESTSDLRPVNLVQIGSNTSITALGNVKISAGTDTEFNRDQYTMKARTDSFAGSAIPIDDVDSDATLIQTNDIIVSANASILSAQDIRLHAERFGFANMESKAKAVNWASAAGSAINSALGGAEQNGGSITTDATGRVNVAGTLQTGTKRNRSLTLGNAPVAGQPSGWNVNSGMITSITNASGMTFTQGNSLLRSNMFDQLTNARTNLNRYRLTDARLAAFYQAEISRINGELLASGLAVTQSDGSVSPVERYVMTVTIDPLRAQAGIIDVRSDELYGTGNLTAPRDASVTIVNHTPAQLIINGITIPEQTGGVYLNGVAVYNNGDISAINTANGGSGTVSFASITPNSATSASTPTITITNTFDSQTWDGTGDGNVAATYPTPDIIVQGDITNFSGNVSIGAVGNVAVRASIRAANVSTIAGGSVFIDGVTSYNVGGDPYGRLTFYGDGMSAYSAAAQTAMKTARSAFTTASGSVLVRRTDIVTVAAGYASGGTPGLTYEYLGNEATLNLGTQNYANTATWKQIAPTASYGGVVASLLADTIIVNAEYINVNGLVQSGKDSYSLTLPSTLNTEIANIRNGGAGARLTLLSISNQDFKVFYDRVENKIVVREVRVSGGNVQLTGRILSTGGGTIRVLSGYGTVNIDNQTSVDISIERIDTSKQGAGTLLMADKAKAASSSTFTTASGTVTVATGNTVTLASNYAGGGTAGMTYEYLGSSASLNLGTQNFGNIALWRQVPAAVLYSNSISTYQSTDGTKAVKTGESVKLAAGYAGGGVAGGVYEYRGTLANIDLGTQNYANAAVWKRLETPTAPVDGTYTPSSGWRYGFSVGMRTATRTTTTYGSSSWLSIDALAADPGNITSGPFTEVTSAPQLQPAGTYFYKDVNDNSTYASSAATYDTDPQQRYQTAQWSTSTWYGKRTEYQTWVVEKKQETVRTHSFEADANIAIDFIGNNEGSINVTSNNGGRILVQGSISNPSGTTTLTSNSGIVQTSEDAVVSGKRIVLTSASGDVTGPTTRIGEGAGAVNLLGIRTNVTDVAGAGLAVSAAGVVNVYETTGSLPVEKAVSTGSNSVSIAAQGGITRAAQALSTEIISGGAITLNARGGGIGASTRYLVIDSGTQGTHVVTATAVNGIYLEEKTGDLRAQSIISSTGDVGIKVLAGSLTDANRVETRDERTRDQLLNTVWGSLNLTAGTGAQDKIDDTLETFAATKTRDFRKYWELRRTTANPTVYSNSSVISLTAEEEAAYRDVYRAQGIADGLSGSTLDDFVDDAIETMNNSLTTQYHSLHTEFAAYARGTYSAGDLTTWQGSTSDDYLVTMADYVDAFEYELSDAQTTQLTGSIKIWTEEELLFTIGAGLMAEVTDTQTTIESDNIVGANVTIVVNGVAGSGNIGSFGAPVTIDVRPRPLNLTTEERIQLASAERADVIFISGTKYTGLVTFAADAVNGDTLTRTSGNWADDGFAAGLYIRVEGTTGNTTPNRVFWEIDSVAGSVLRLKRKGLTTAESNRSVVVTPVVLDPTDPGAVVTFIEIAQRDDIDLNASGNVSASGTGVVFVGSEQSIKVLSISASGDASIKSGGSITNTAADTNTVVITADDLVLEAADGPIGSVARPMLINIVSGLTARAKNDVVITESSGAMNVETIYSEQGDVVLKTLNGSLLDYLNTSLKNIDAANITLDVTGGSIGAVNNLLDIDQDASGVLNATATVNVYLAETFGDMRVATVSAATGDALLKAHLSIIDVDATPIADAASADVTGNSVTLIADNGGIGGAGASLEFNSRFSSTGNVTLSSLLGNLYARELAGDLYLNNVSTGNTATAFIEAPGGKILDGRSVTTNPNILSGKVYLFAAQDIGTSANPITTQITNVEGKSTSGSTYIRNTGHLTVGGVVSGSDPGMFSGGAVTLTALSPVTISEAIESAIDIVVTATEKAEVGDDITITSTGSLKSTGGKVILNAGDSIVLQSGSLIEAVDGIEIRSAVNDMDTNGSSILMQGTLASPLIEVHGSDYTDAITVASTATVTGVMIIEGRGGADNVFNNSANSFANPIVMFGDYATITYDVATHVVSSAVVASSNSGGSDILSSSAGVALMIGGAAADTLIGGAGTDFAIGDEASVTFTNNKISRIESSGNAVGANDFISVGNGTNAVIGGMGADSITAGTGANTILGDEGEINLDASGNLVSALSTNASRGSADTFTLGSGTYRVIAGAGAETITLGAGNNFIIGDAGRIVINGDGTTTIESTDATVGGNDQITAGDGYNVIIGGRGDDTVLTTSAGGSATAIVLGDNGTMSIDTATGKLISITGLLSDANAGADTITLSSGVNTVIGGLMADNITAGGGTNTVIADNGQAQFFADGTLRLIESTELGSGAADTIELQDGTNTVIGGVGGDQMTLGGGTNYVLGDQGRLQVLTDVNGDPTGTTEFYSLNANEGDIDHIEIGSGYNVVIGGAGGDVIEANGTAVGAQAVVLGDNGKLVLSNAGVLLSAQSQNFASGAADTITLTSGTNAVIGGAGADGITAGGGSNTVLGDDGEAFFFANGDIRLIQSINLGNGAGDTIELQDGTNTVIAGAGADSLTLGGGTNYVLGDEGKLEVLTDSNGDPTGTTEVQSLNANVGGIETINVGSGYNVVIGGAASDAIA</sequence>
<dbReference type="InterPro" id="IPR047881">
    <property type="entry name" value="LktA_repeat"/>
</dbReference>
<dbReference type="SUPFAM" id="SSF51120">
    <property type="entry name" value="beta-Roll"/>
    <property type="match status" value="1"/>
</dbReference>
<accession>L7W064</accession>
<dbReference type="InterPro" id="IPR005825">
    <property type="entry name" value="Ribosomal_uL24_CS"/>
</dbReference>
<keyword evidence="1" id="KW-0969">Cilium</keyword>
<keyword evidence="1" id="KW-0966">Cell projection</keyword>
<dbReference type="EMBL" id="JX649884">
    <property type="protein sequence ID" value="AGC71840.1"/>
    <property type="molecule type" value="Genomic_DNA"/>
</dbReference>
<reference evidence="1" key="1">
    <citation type="submission" date="2012-09" db="EMBL/GenBank/DDBJ databases">
        <title>Metagenomic Characterization of a Microbial Community in Wastewater Detects High Levels of Antibiotic Resistance.</title>
        <authorList>
            <person name="Abrams M."/>
            <person name="Caldwell A."/>
            <person name="Vandaei E."/>
            <person name="Lee W."/>
            <person name="Perrott J."/>
            <person name="Khan S.Y."/>
            <person name="Ta J."/>
            <person name="Romero D."/>
            <person name="Nguyen V."/>
            <person name="Pourmand N."/>
            <person name="Ouverney C.C."/>
        </authorList>
    </citation>
    <scope>NUCLEOTIDE SEQUENCE</scope>
</reference>
<protein>
    <submittedName>
        <fullName evidence="1">Flagellar hook-length control protein FliK</fullName>
    </submittedName>
</protein>
<dbReference type="GO" id="GO:0006412">
    <property type="term" value="P:translation"/>
    <property type="evidence" value="ECO:0007669"/>
    <property type="project" value="InterPro"/>
</dbReference>